<dbReference type="Pfam" id="PF03358">
    <property type="entry name" value="FMN_red"/>
    <property type="match status" value="1"/>
</dbReference>
<dbReference type="PANTHER" id="PTHR30543:SF21">
    <property type="entry name" value="NAD(P)H-DEPENDENT FMN REDUCTASE LOT6"/>
    <property type="match status" value="1"/>
</dbReference>
<dbReference type="EMBL" id="MHLL01000039">
    <property type="protein sequence ID" value="OGZ08226.1"/>
    <property type="molecule type" value="Genomic_DNA"/>
</dbReference>
<dbReference type="SUPFAM" id="SSF52218">
    <property type="entry name" value="Flavoproteins"/>
    <property type="match status" value="1"/>
</dbReference>
<proteinExistence type="predicted"/>
<sequence>MLPLKLKIILGSTREGRFGDKPARWIFEEAKKKVGAEVELLDLRDYPMPFFNDPVSPSYRKGAHQNPVVAKWAAKIAEADAFIVVTPEYNHGYSGVLKNALDHVFPEWKNKPVSFVAYGGVGGARAVEQLRLVSVELQMAPMRSAVHIPAPWTLLDEKGNLKEGALDQFAQGADNLLTQLVWWADALRAARAKAA</sequence>
<evidence type="ECO:0000313" key="3">
    <source>
        <dbReference type="Proteomes" id="UP000177996"/>
    </source>
</evidence>
<protein>
    <submittedName>
        <fullName evidence="2">FMN reductase</fullName>
    </submittedName>
</protein>
<accession>A0A1G2D3J6</accession>
<dbReference type="STRING" id="1798661.A3D65_02625"/>
<name>A0A1G2D3J6_9BACT</name>
<dbReference type="InterPro" id="IPR050712">
    <property type="entry name" value="NAD(P)H-dep_reductase"/>
</dbReference>
<dbReference type="Proteomes" id="UP000177996">
    <property type="component" value="Unassembled WGS sequence"/>
</dbReference>
<reference evidence="2 3" key="1">
    <citation type="journal article" date="2016" name="Nat. Commun.">
        <title>Thousands of microbial genomes shed light on interconnected biogeochemical processes in an aquifer system.</title>
        <authorList>
            <person name="Anantharaman K."/>
            <person name="Brown C.T."/>
            <person name="Hug L.A."/>
            <person name="Sharon I."/>
            <person name="Castelle C.J."/>
            <person name="Probst A.J."/>
            <person name="Thomas B.C."/>
            <person name="Singh A."/>
            <person name="Wilkins M.J."/>
            <person name="Karaoz U."/>
            <person name="Brodie E.L."/>
            <person name="Williams K.H."/>
            <person name="Hubbard S.S."/>
            <person name="Banfield J.F."/>
        </authorList>
    </citation>
    <scope>NUCLEOTIDE SEQUENCE [LARGE SCALE GENOMIC DNA]</scope>
</reference>
<dbReference type="GO" id="GO:0010181">
    <property type="term" value="F:FMN binding"/>
    <property type="evidence" value="ECO:0007669"/>
    <property type="project" value="TreeGrafter"/>
</dbReference>
<comment type="caution">
    <text evidence="2">The sequence shown here is derived from an EMBL/GenBank/DDBJ whole genome shotgun (WGS) entry which is preliminary data.</text>
</comment>
<gene>
    <name evidence="2" type="ORF">A3D65_02625</name>
</gene>
<evidence type="ECO:0000259" key="1">
    <source>
        <dbReference type="Pfam" id="PF03358"/>
    </source>
</evidence>
<dbReference type="GO" id="GO:0005829">
    <property type="term" value="C:cytosol"/>
    <property type="evidence" value="ECO:0007669"/>
    <property type="project" value="TreeGrafter"/>
</dbReference>
<dbReference type="GO" id="GO:0016491">
    <property type="term" value="F:oxidoreductase activity"/>
    <property type="evidence" value="ECO:0007669"/>
    <property type="project" value="InterPro"/>
</dbReference>
<dbReference type="Gene3D" id="3.40.50.360">
    <property type="match status" value="1"/>
</dbReference>
<dbReference type="AlphaFoldDB" id="A0A1G2D3J6"/>
<feature type="domain" description="NADPH-dependent FMN reductase-like" evidence="1">
    <location>
        <begin position="5"/>
        <end position="149"/>
    </location>
</feature>
<dbReference type="PANTHER" id="PTHR30543">
    <property type="entry name" value="CHROMATE REDUCTASE"/>
    <property type="match status" value="1"/>
</dbReference>
<evidence type="ECO:0000313" key="2">
    <source>
        <dbReference type="EMBL" id="OGZ08226.1"/>
    </source>
</evidence>
<dbReference type="InterPro" id="IPR029039">
    <property type="entry name" value="Flavoprotein-like_sf"/>
</dbReference>
<dbReference type="InterPro" id="IPR005025">
    <property type="entry name" value="FMN_Rdtase-like_dom"/>
</dbReference>
<organism evidence="2 3">
    <name type="scientific">Candidatus Lloydbacteria bacterium RIFCSPHIGHO2_02_FULL_50_13</name>
    <dbReference type="NCBI Taxonomy" id="1798661"/>
    <lineage>
        <taxon>Bacteria</taxon>
        <taxon>Candidatus Lloydiibacteriota</taxon>
    </lineage>
</organism>